<evidence type="ECO:0000313" key="1">
    <source>
        <dbReference type="EMBL" id="RCK79697.1"/>
    </source>
</evidence>
<name>A0A367ZPB9_9BACT</name>
<dbReference type="EMBL" id="QOQW01000011">
    <property type="protein sequence ID" value="RCK79697.1"/>
    <property type="molecule type" value="Genomic_DNA"/>
</dbReference>
<protein>
    <recommendedName>
        <fullName evidence="3">AsmA-like C-terminal domain-containing protein</fullName>
    </recommendedName>
</protein>
<comment type="caution">
    <text evidence="1">The sequence shown here is derived from an EMBL/GenBank/DDBJ whole genome shotgun (WGS) entry which is preliminary data.</text>
</comment>
<gene>
    <name evidence="1" type="ORF">OZSIB_4169</name>
</gene>
<evidence type="ECO:0000313" key="2">
    <source>
        <dbReference type="Proteomes" id="UP000252355"/>
    </source>
</evidence>
<dbReference type="AlphaFoldDB" id="A0A367ZPB9"/>
<reference evidence="1 2" key="1">
    <citation type="submission" date="2018-05" db="EMBL/GenBank/DDBJ databases">
        <title>A metagenomic window into the 2 km-deep terrestrial subsurface aquifer revealed taxonomically and functionally diverse microbial community comprising novel uncultured bacterial lineages.</title>
        <authorList>
            <person name="Kadnikov V.V."/>
            <person name="Mardanov A.V."/>
            <person name="Beletsky A.V."/>
            <person name="Banks D."/>
            <person name="Pimenov N.V."/>
            <person name="Frank Y.A."/>
            <person name="Karnachuk O.V."/>
            <person name="Ravin N.V."/>
        </authorList>
    </citation>
    <scope>NUCLEOTIDE SEQUENCE [LARGE SCALE GENOMIC DNA]</scope>
    <source>
        <strain evidence="1">BY5</strain>
    </source>
</reference>
<dbReference type="Proteomes" id="UP000252355">
    <property type="component" value="Unassembled WGS sequence"/>
</dbReference>
<proteinExistence type="predicted"/>
<evidence type="ECO:0008006" key="3">
    <source>
        <dbReference type="Google" id="ProtNLM"/>
    </source>
</evidence>
<sequence>MIAAGILWGVLGTTTGACWTLNQAIGILSRSSDVALRVGPIHGSIWGGLHLEECSGRLPGQRFAFRLASVSLQILPWSTLQRGLTVEQLACDRIELAGPPPATWVWRIPPPPLECLALPKGWPEIRSLRVDTIEWSPDASSPLRVQLEDLVLTRATGPGASSTARLGSGVLRLLDRPLIRATLDGAWSPAAMAVEGTLGGKVLGQPFASEVRISYHPQGSCPFSGRLLPLTLDLAPFSRWLCPLWQEHLPLALEGILTAEGSWAYSPQMGLLANLAGEVRQGRVVAVGLFWSLLEVNLGWKLFDGRLAVTDLGSSFLGAAARLAGEVARGTASGVDWNLRLEVPAAHVDQVLASMPWMVRTGFRLPDLAGLASLTCLITGTGPQISAALEGADLVLKSQGRESRFRGSATFQQTRPGESRWRLAFGWAAAQPPRGLFAAMRLGSETLAGRVTGPVELRACLSGPALDALHLRARIDSPAGAFGLAGLWAGGGWGPLGYWPGVPPGWEEANDDESLLVARPRPGAEGSPEAPEIVTAADLTLRELVWPQAW</sequence>
<organism evidence="1 2">
    <name type="scientific">Candidatus Ozemobacter sibiricus</name>
    <dbReference type="NCBI Taxonomy" id="2268124"/>
    <lineage>
        <taxon>Bacteria</taxon>
        <taxon>Candidatus Ozemobacteria</taxon>
        <taxon>Candidatus Ozemobacterales</taxon>
        <taxon>Candidatus Ozemobacteraceae</taxon>
        <taxon>Candidatus Ozemobacter</taxon>
    </lineage>
</organism>
<accession>A0A367ZPB9</accession>